<keyword evidence="2" id="KW-0732">Signal</keyword>
<reference evidence="3 4" key="1">
    <citation type="submission" date="2018-12" db="EMBL/GenBank/DDBJ databases">
        <authorList>
            <person name="Li K."/>
        </authorList>
    </citation>
    <scope>NUCLEOTIDE SEQUENCE [LARGE SCALE GENOMIC DNA]</scope>
    <source>
        <strain evidence="4">CR22</strain>
    </source>
</reference>
<dbReference type="EMBL" id="CP034463">
    <property type="protein sequence ID" value="AZP17636.1"/>
    <property type="molecule type" value="Genomic_DNA"/>
</dbReference>
<dbReference type="Proteomes" id="UP000280197">
    <property type="component" value="Chromosome"/>
</dbReference>
<protein>
    <submittedName>
        <fullName evidence="3">Uncharacterized protein</fullName>
    </submittedName>
</protein>
<feature type="region of interest" description="Disordered" evidence="1">
    <location>
        <begin position="116"/>
        <end position="155"/>
    </location>
</feature>
<accession>A0A3S9HZT6</accession>
<evidence type="ECO:0000256" key="2">
    <source>
        <dbReference type="SAM" id="SignalP"/>
    </source>
</evidence>
<feature type="chain" id="PRO_5038754721" evidence="2">
    <location>
        <begin position="23"/>
        <end position="293"/>
    </location>
</feature>
<dbReference type="KEGG" id="saqu:EJC51_16865"/>
<feature type="compositionally biased region" description="Gly residues" evidence="1">
    <location>
        <begin position="122"/>
        <end position="133"/>
    </location>
</feature>
<gene>
    <name evidence="3" type="ORF">EJC51_16865</name>
</gene>
<name>A0A3S9HZT6_9ACTN</name>
<organism evidence="3 4">
    <name type="scientific">Streptomyces aquilus</name>
    <dbReference type="NCBI Taxonomy" id="2548456"/>
    <lineage>
        <taxon>Bacteria</taxon>
        <taxon>Bacillati</taxon>
        <taxon>Actinomycetota</taxon>
        <taxon>Actinomycetes</taxon>
        <taxon>Kitasatosporales</taxon>
        <taxon>Streptomycetaceae</taxon>
        <taxon>Streptomyces</taxon>
    </lineage>
</organism>
<evidence type="ECO:0000313" key="3">
    <source>
        <dbReference type="EMBL" id="AZP17636.1"/>
    </source>
</evidence>
<feature type="region of interest" description="Disordered" evidence="1">
    <location>
        <begin position="271"/>
        <end position="293"/>
    </location>
</feature>
<evidence type="ECO:0000256" key="1">
    <source>
        <dbReference type="SAM" id="MobiDB-lite"/>
    </source>
</evidence>
<feature type="signal peptide" evidence="2">
    <location>
        <begin position="1"/>
        <end position="22"/>
    </location>
</feature>
<dbReference type="AlphaFoldDB" id="A0A3S9HZT6"/>
<dbReference type="RefSeq" id="WP_126271844.1">
    <property type="nucleotide sequence ID" value="NZ_CP034463.1"/>
</dbReference>
<evidence type="ECO:0000313" key="4">
    <source>
        <dbReference type="Proteomes" id="UP000280197"/>
    </source>
</evidence>
<keyword evidence="4" id="KW-1185">Reference proteome</keyword>
<proteinExistence type="predicted"/>
<sequence length="293" mass="29914">MRIKVKTLLVTGAVLAAAGLTATTAVFVSGSDEGPRPVSAAEAQRMAVTRFRMYRASPSAVTVRVTTPAGTTVIRAVVDHRRHRAVGAYEAGDEAARGLLAWDLSGVAVARGGAAGAVRSGESGGPGETGGPASGAEAGAVRSGESPRPAPGAEASVSAVLRSVRAVGVGEWTRRGFAGGPLDTGLRLVLGLAADRPDNAQLLAQSGPSWLRGDRIDGHPLDVFSGPRPRPQGSAPPAGHSPLAYWIDADGDLRRVTATLGTGRTVTVDVTAGHATTGKLPEGPWKPRRNQSH</sequence>